<evidence type="ECO:0000313" key="1">
    <source>
        <dbReference type="EMBL" id="AAT28038.1"/>
    </source>
</evidence>
<evidence type="ECO:0000313" key="2">
    <source>
        <dbReference type="Proteomes" id="UP000009072"/>
    </source>
</evidence>
<accession>Q6KH92</accession>
<name>Q6KH92_MYCM1</name>
<evidence type="ECO:0008006" key="3">
    <source>
        <dbReference type="Google" id="ProtNLM"/>
    </source>
</evidence>
<gene>
    <name evidence="1" type="ordered locus">MMOB5520</name>
</gene>
<dbReference type="HOGENOM" id="CLU_2288439_0_0_14"/>
<organism evidence="1 2">
    <name type="scientific">Mycoplasma mobile (strain ATCC 43663 / 163K / NCTC 11711)</name>
    <name type="common">Mesomycoplasma mobile</name>
    <dbReference type="NCBI Taxonomy" id="267748"/>
    <lineage>
        <taxon>Bacteria</taxon>
        <taxon>Bacillati</taxon>
        <taxon>Mycoplasmatota</taxon>
        <taxon>Mycoplasmoidales</taxon>
        <taxon>Metamycoplasmataceae</taxon>
        <taxon>Mesomycoplasma</taxon>
    </lineage>
</organism>
<proteinExistence type="predicted"/>
<dbReference type="Proteomes" id="UP000009072">
    <property type="component" value="Chromosome"/>
</dbReference>
<dbReference type="STRING" id="267748.MMOB5520"/>
<dbReference type="AlphaFoldDB" id="Q6KH92"/>
<dbReference type="RefSeq" id="WP_011265072.1">
    <property type="nucleotide sequence ID" value="NC_006908.1"/>
</dbReference>
<dbReference type="InterPro" id="IPR054781">
    <property type="entry name" value="Asp23-rel"/>
</dbReference>
<protein>
    <recommendedName>
        <fullName evidence="3">Asp23/Gls24 family envelope stress response protein</fullName>
    </recommendedName>
</protein>
<sequence>MLDYLTINYGLNYTYNLNQDVFHKIIKQAANRVSQDIYIENTEVQITNNCTNVSIGFSFKLTKKANLEKLMNLLRTKINEYIINLIDINPANIKMIYSGRM</sequence>
<dbReference type="NCBIfam" id="NF045836">
    <property type="entry name" value="MMB_0454_fam"/>
    <property type="match status" value="1"/>
</dbReference>
<dbReference type="KEGG" id="mmo:MMOB5520"/>
<reference evidence="1 2" key="1">
    <citation type="journal article" date="2004" name="Genome Res.">
        <title>The complete genome and proteome of Mycoplasma mobile.</title>
        <authorList>
            <person name="Jaffe J.D."/>
            <person name="Stange-Thomann N."/>
            <person name="Smith C."/>
            <person name="DeCaprio D."/>
            <person name="Fisher S."/>
            <person name="Butler J."/>
            <person name="Calvo S."/>
            <person name="Elkins T."/>
            <person name="FitzGerald M.G."/>
            <person name="Hafez N."/>
            <person name="Kodira C.D."/>
            <person name="Major J."/>
            <person name="Wang S."/>
            <person name="Wilkinson J."/>
            <person name="Nicol R."/>
            <person name="Nusbaum C."/>
            <person name="Birren B."/>
            <person name="Berg H.C."/>
            <person name="Church G.M."/>
        </authorList>
    </citation>
    <scope>NUCLEOTIDE SEQUENCE [LARGE SCALE GENOMIC DNA]</scope>
    <source>
        <strain evidence="2">ATCC 43663 / 163K / NCTC 11711</strain>
    </source>
</reference>
<keyword evidence="2" id="KW-1185">Reference proteome</keyword>
<dbReference type="EMBL" id="AE017308">
    <property type="protein sequence ID" value="AAT28038.1"/>
    <property type="molecule type" value="Genomic_DNA"/>
</dbReference>